<feature type="signal peptide" evidence="1">
    <location>
        <begin position="1"/>
        <end position="22"/>
    </location>
</feature>
<reference evidence="3" key="1">
    <citation type="journal article" date="2019" name="Curr. Biol.">
        <title>Genome Sequence of Striga asiatica Provides Insight into the Evolution of Plant Parasitism.</title>
        <authorList>
            <person name="Yoshida S."/>
            <person name="Kim S."/>
            <person name="Wafula E.K."/>
            <person name="Tanskanen J."/>
            <person name="Kim Y.M."/>
            <person name="Honaas L."/>
            <person name="Yang Z."/>
            <person name="Spallek T."/>
            <person name="Conn C.E."/>
            <person name="Ichihashi Y."/>
            <person name="Cheong K."/>
            <person name="Cui S."/>
            <person name="Der J.P."/>
            <person name="Gundlach H."/>
            <person name="Jiao Y."/>
            <person name="Hori C."/>
            <person name="Ishida J.K."/>
            <person name="Kasahara H."/>
            <person name="Kiba T."/>
            <person name="Kim M.S."/>
            <person name="Koo N."/>
            <person name="Laohavisit A."/>
            <person name="Lee Y.H."/>
            <person name="Lumba S."/>
            <person name="McCourt P."/>
            <person name="Mortimer J.C."/>
            <person name="Mutuku J.M."/>
            <person name="Nomura T."/>
            <person name="Sasaki-Sekimoto Y."/>
            <person name="Seto Y."/>
            <person name="Wang Y."/>
            <person name="Wakatake T."/>
            <person name="Sakakibara H."/>
            <person name="Demura T."/>
            <person name="Yamaguchi S."/>
            <person name="Yoneyama K."/>
            <person name="Manabe R.I."/>
            <person name="Nelson D.C."/>
            <person name="Schulman A.H."/>
            <person name="Timko M.P."/>
            <person name="dePamphilis C.W."/>
            <person name="Choi D."/>
            <person name="Shirasu K."/>
        </authorList>
    </citation>
    <scope>NUCLEOTIDE SEQUENCE [LARGE SCALE GENOMIC DNA]</scope>
    <source>
        <strain evidence="3">cv. UVA1</strain>
    </source>
</reference>
<dbReference type="EMBL" id="BKCP01007181">
    <property type="protein sequence ID" value="GER45369.1"/>
    <property type="molecule type" value="Genomic_DNA"/>
</dbReference>
<gene>
    <name evidence="2" type="ORF">STAS_22300</name>
</gene>
<dbReference type="OrthoDB" id="1930928at2759"/>
<name>A0A5A7QJ49_STRAF</name>
<feature type="non-terminal residue" evidence="2">
    <location>
        <position position="1"/>
    </location>
</feature>
<dbReference type="PANTHER" id="PTHR45786:SF74">
    <property type="entry name" value="ATP-DEPENDENT DNA HELICASE"/>
    <property type="match status" value="1"/>
</dbReference>
<comment type="caution">
    <text evidence="2">The sequence shown here is derived from an EMBL/GenBank/DDBJ whole genome shotgun (WGS) entry which is preliminary data.</text>
</comment>
<dbReference type="PANTHER" id="PTHR45786">
    <property type="entry name" value="DNA BINDING PROTEIN-LIKE"/>
    <property type="match status" value="1"/>
</dbReference>
<sequence length="158" mass="18436">DQQFQHGTQAWRWLVRVGLTFAFNNQFAFTAVGVKYEQELSQRNKESSLISQLYFHDTDHELANRLHAYPSLTKSITIKIMQVLENNPYAKLFRNLKCLDNLDNCRIDLKIVSQVAALLVEGQGDEELYKRHVQVFGSGGVLHEIQYYYGCYNHFQYP</sequence>
<dbReference type="Proteomes" id="UP000325081">
    <property type="component" value="Unassembled WGS sequence"/>
</dbReference>
<dbReference type="AlphaFoldDB" id="A0A5A7QJ49"/>
<keyword evidence="1" id="KW-0732">Signal</keyword>
<evidence type="ECO:0000313" key="3">
    <source>
        <dbReference type="Proteomes" id="UP000325081"/>
    </source>
</evidence>
<evidence type="ECO:0000313" key="2">
    <source>
        <dbReference type="EMBL" id="GER45369.1"/>
    </source>
</evidence>
<proteinExistence type="predicted"/>
<organism evidence="2 3">
    <name type="scientific">Striga asiatica</name>
    <name type="common">Asiatic witchweed</name>
    <name type="synonym">Buchnera asiatica</name>
    <dbReference type="NCBI Taxonomy" id="4170"/>
    <lineage>
        <taxon>Eukaryota</taxon>
        <taxon>Viridiplantae</taxon>
        <taxon>Streptophyta</taxon>
        <taxon>Embryophyta</taxon>
        <taxon>Tracheophyta</taxon>
        <taxon>Spermatophyta</taxon>
        <taxon>Magnoliopsida</taxon>
        <taxon>eudicotyledons</taxon>
        <taxon>Gunneridae</taxon>
        <taxon>Pentapetalae</taxon>
        <taxon>asterids</taxon>
        <taxon>lamiids</taxon>
        <taxon>Lamiales</taxon>
        <taxon>Orobanchaceae</taxon>
        <taxon>Buchnereae</taxon>
        <taxon>Striga</taxon>
    </lineage>
</organism>
<keyword evidence="3" id="KW-1185">Reference proteome</keyword>
<feature type="chain" id="PRO_5022700296" evidence="1">
    <location>
        <begin position="23"/>
        <end position="158"/>
    </location>
</feature>
<evidence type="ECO:0000256" key="1">
    <source>
        <dbReference type="SAM" id="SignalP"/>
    </source>
</evidence>
<accession>A0A5A7QJ49</accession>
<feature type="non-terminal residue" evidence="2">
    <location>
        <position position="158"/>
    </location>
</feature>
<protein>
    <submittedName>
        <fullName evidence="2">Pollen Ole e 1 allergen and extensin family protein</fullName>
    </submittedName>
</protein>